<dbReference type="GO" id="GO:0004174">
    <property type="term" value="F:electron-transferring-flavoprotein dehydrogenase activity"/>
    <property type="evidence" value="ECO:0007669"/>
    <property type="project" value="TreeGrafter"/>
</dbReference>
<dbReference type="Proteomes" id="UP001388673">
    <property type="component" value="Unassembled WGS sequence"/>
</dbReference>
<gene>
    <name evidence="6" type="ORF">IAR55_000908</name>
</gene>
<sequence>MSEYQNIVIVGASAAGHELANSLFPHLPPTHRILLIDALDYAWWPVANLRAAITPGWEKRATATLNDETVFLKGSQHRVIAPNKVIELKENSVVVEKPFEGSTEIPFFKCILATGASQPSPMRPPIPSTKDEWINGLVKTQKEIKQATKVVIIGGGAVGLEVAGEIRVNHPATTITIVHSEPHVMHVTPTAPSSEGKVQSWSSPPTHPKLSIHLEKILHEMDINVILSDKVVIPTSASVANSTTDEWSGEFGLQDGIKKVKTTSGKTLEADYVFISIGNRPNVQLVKEVDEGALVSGLVGVDEYLKIISTNSASPLVKNYYAIGDCNSYPGWKTLMHAQYDGKGCAVNILNEVKGKPLVKYVRPVMSAMVIPMGPDRGAGTMTLPYLGTWHLPEFMVRLMKSKNLFVDEFFLSRFKGTKKASIC</sequence>
<dbReference type="PANTHER" id="PTHR43735:SF3">
    <property type="entry name" value="FERROPTOSIS SUPPRESSOR PROTEIN 1"/>
    <property type="match status" value="1"/>
</dbReference>
<keyword evidence="7" id="KW-1185">Reference proteome</keyword>
<dbReference type="Gene3D" id="3.50.50.60">
    <property type="entry name" value="FAD/NAD(P)-binding domain"/>
    <property type="match status" value="2"/>
</dbReference>
<dbReference type="SUPFAM" id="SSF51905">
    <property type="entry name" value="FAD/NAD(P)-binding domain"/>
    <property type="match status" value="1"/>
</dbReference>
<dbReference type="GO" id="GO:0005737">
    <property type="term" value="C:cytoplasm"/>
    <property type="evidence" value="ECO:0007669"/>
    <property type="project" value="TreeGrafter"/>
</dbReference>
<protein>
    <recommendedName>
        <fullName evidence="5">FAD/NAD(P)-binding domain-containing protein</fullName>
    </recommendedName>
</protein>
<reference evidence="6 7" key="1">
    <citation type="journal article" date="2024" name="bioRxiv">
        <title>Comparative genomics of Cryptococcus and Kwoniella reveals pathogenesis evolution and contrasting karyotype dynamics via intercentromeric recombination or chromosome fusion.</title>
        <authorList>
            <person name="Coelho M.A."/>
            <person name="David-Palma M."/>
            <person name="Shea T."/>
            <person name="Bowers K."/>
            <person name="McGinley-Smith S."/>
            <person name="Mohammad A.W."/>
            <person name="Gnirke A."/>
            <person name="Yurkov A.M."/>
            <person name="Nowrousian M."/>
            <person name="Sun S."/>
            <person name="Cuomo C.A."/>
            <person name="Heitman J."/>
        </authorList>
    </citation>
    <scope>NUCLEOTIDE SEQUENCE [LARGE SCALE GENOMIC DNA]</scope>
    <source>
        <strain evidence="6 7">CBS 13917</strain>
    </source>
</reference>
<comment type="caution">
    <text evidence="6">The sequence shown here is derived from an EMBL/GenBank/DDBJ whole genome shotgun (WGS) entry which is preliminary data.</text>
</comment>
<evidence type="ECO:0000256" key="4">
    <source>
        <dbReference type="ARBA" id="ARBA00023002"/>
    </source>
</evidence>
<organism evidence="6 7">
    <name type="scientific">Kwoniella newhampshirensis</name>
    <dbReference type="NCBI Taxonomy" id="1651941"/>
    <lineage>
        <taxon>Eukaryota</taxon>
        <taxon>Fungi</taxon>
        <taxon>Dikarya</taxon>
        <taxon>Basidiomycota</taxon>
        <taxon>Agaricomycotina</taxon>
        <taxon>Tremellomycetes</taxon>
        <taxon>Tremellales</taxon>
        <taxon>Cryptococcaceae</taxon>
        <taxon>Kwoniella</taxon>
    </lineage>
</organism>
<dbReference type="GO" id="GO:0050660">
    <property type="term" value="F:flavin adenine dinucleotide binding"/>
    <property type="evidence" value="ECO:0007669"/>
    <property type="project" value="TreeGrafter"/>
</dbReference>
<evidence type="ECO:0000256" key="3">
    <source>
        <dbReference type="ARBA" id="ARBA00022827"/>
    </source>
</evidence>
<dbReference type="RefSeq" id="XP_066805240.1">
    <property type="nucleotide sequence ID" value="XM_066944039.1"/>
</dbReference>
<feature type="domain" description="FAD/NAD(P)-binding" evidence="5">
    <location>
        <begin position="6"/>
        <end position="341"/>
    </location>
</feature>
<dbReference type="InterPro" id="IPR036188">
    <property type="entry name" value="FAD/NAD-bd_sf"/>
</dbReference>
<dbReference type="EMBL" id="JBCAWK010000002">
    <property type="protein sequence ID" value="KAK8865761.1"/>
    <property type="molecule type" value="Genomic_DNA"/>
</dbReference>
<keyword evidence="3" id="KW-0274">FAD</keyword>
<evidence type="ECO:0000313" key="6">
    <source>
        <dbReference type="EMBL" id="KAK8865761.1"/>
    </source>
</evidence>
<dbReference type="AlphaFoldDB" id="A0AAW0Z4Z5"/>
<evidence type="ECO:0000256" key="2">
    <source>
        <dbReference type="ARBA" id="ARBA00022630"/>
    </source>
</evidence>
<evidence type="ECO:0000313" key="7">
    <source>
        <dbReference type="Proteomes" id="UP001388673"/>
    </source>
</evidence>
<evidence type="ECO:0000259" key="5">
    <source>
        <dbReference type="Pfam" id="PF07992"/>
    </source>
</evidence>
<dbReference type="GeneID" id="92178167"/>
<dbReference type="InterPro" id="IPR023753">
    <property type="entry name" value="FAD/NAD-binding_dom"/>
</dbReference>
<dbReference type="KEGG" id="kne:92178167"/>
<keyword evidence="4" id="KW-0560">Oxidoreductase</keyword>
<accession>A0AAW0Z4Z5</accession>
<evidence type="ECO:0000256" key="1">
    <source>
        <dbReference type="ARBA" id="ARBA00006442"/>
    </source>
</evidence>
<proteinExistence type="inferred from homology"/>
<dbReference type="PANTHER" id="PTHR43735">
    <property type="entry name" value="APOPTOSIS-INDUCING FACTOR 1"/>
    <property type="match status" value="1"/>
</dbReference>
<name>A0AAW0Z4Z5_9TREE</name>
<dbReference type="Pfam" id="PF07992">
    <property type="entry name" value="Pyr_redox_2"/>
    <property type="match status" value="1"/>
</dbReference>
<comment type="similarity">
    <text evidence="1">Belongs to the FAD-dependent oxidoreductase family.</text>
</comment>
<dbReference type="PRINTS" id="PR00368">
    <property type="entry name" value="FADPNR"/>
</dbReference>
<keyword evidence="2" id="KW-0285">Flavoprotein</keyword>